<evidence type="ECO:0000259" key="13">
    <source>
        <dbReference type="PROSITE" id="PS50011"/>
    </source>
</evidence>
<dbReference type="GO" id="GO:0034727">
    <property type="term" value="P:piecemeal microautophagy of the nucleus"/>
    <property type="evidence" value="ECO:0007669"/>
    <property type="project" value="TreeGrafter"/>
</dbReference>
<dbReference type="GO" id="GO:0048675">
    <property type="term" value="P:axon extension"/>
    <property type="evidence" value="ECO:0007669"/>
    <property type="project" value="TreeGrafter"/>
</dbReference>
<proteinExistence type="inferred from homology"/>
<dbReference type="GO" id="GO:0005829">
    <property type="term" value="C:cytosol"/>
    <property type="evidence" value="ECO:0007669"/>
    <property type="project" value="TreeGrafter"/>
</dbReference>
<comment type="subcellular location">
    <subcellularLocation>
        <location evidence="1">Nucleus</location>
    </subcellularLocation>
</comment>
<evidence type="ECO:0000256" key="6">
    <source>
        <dbReference type="ARBA" id="ARBA00022777"/>
    </source>
</evidence>
<name>A0A851FA20_PITSO</name>
<evidence type="ECO:0000256" key="12">
    <source>
        <dbReference type="RuleBase" id="RU000304"/>
    </source>
</evidence>
<evidence type="ECO:0000256" key="2">
    <source>
        <dbReference type="ARBA" id="ARBA00012513"/>
    </source>
</evidence>
<sequence length="334" mass="37069">MAAAPRYSILQEVGRGNYGVVYEALDNESGQRVAVKRMHCNDPENAELALREFRALQSIRRRHDNVIQLEECVLQDGPAFHPMGSGHSSGNLLLVETCLKGRRRLPDPRSSCSLWFVMEFCEGGNMSEFLLGRDPDPLLNGSFLRQLSAAVAFLHRHGIVHRDLKSDNILVTLRHGHPELKGSDGMGMGPVNHSQPPKTWNFPGANSRFPSLGEAVWIHQAGLTPSSGVFLPSGISNKGIFLPPPFLSGSSFPHLLYPGIYISRGKKLIPLGEALLEDPTMKLQIPRKGKGSIPEDLCQLLHGMLAFNPKERLDAFQLESRIQQISYGKKRRRS</sequence>
<comment type="catalytic activity">
    <reaction evidence="10">
        <text>L-seryl-[protein] + ATP = O-phospho-L-seryl-[protein] + ADP + H(+)</text>
        <dbReference type="Rhea" id="RHEA:17989"/>
        <dbReference type="Rhea" id="RHEA-COMP:9863"/>
        <dbReference type="Rhea" id="RHEA-COMP:11604"/>
        <dbReference type="ChEBI" id="CHEBI:15378"/>
        <dbReference type="ChEBI" id="CHEBI:29999"/>
        <dbReference type="ChEBI" id="CHEBI:30616"/>
        <dbReference type="ChEBI" id="CHEBI:83421"/>
        <dbReference type="ChEBI" id="CHEBI:456216"/>
        <dbReference type="EC" id="2.7.11.1"/>
    </reaction>
</comment>
<keyword evidence="4" id="KW-0808">Transferase</keyword>
<feature type="non-terminal residue" evidence="14">
    <location>
        <position position="334"/>
    </location>
</feature>
<evidence type="ECO:0000256" key="1">
    <source>
        <dbReference type="ARBA" id="ARBA00004123"/>
    </source>
</evidence>
<dbReference type="Pfam" id="PF00069">
    <property type="entry name" value="Pkinase"/>
    <property type="match status" value="1"/>
</dbReference>
<comment type="caution">
    <text evidence="14">The sequence shown here is derived from an EMBL/GenBank/DDBJ whole genome shotgun (WGS) entry which is preliminary data.</text>
</comment>
<organism evidence="14 15">
    <name type="scientific">Pitta sordida</name>
    <name type="common">Hooded pitta</name>
    <dbReference type="NCBI Taxonomy" id="9163"/>
    <lineage>
        <taxon>Eukaryota</taxon>
        <taxon>Metazoa</taxon>
        <taxon>Chordata</taxon>
        <taxon>Craniata</taxon>
        <taxon>Vertebrata</taxon>
        <taxon>Euteleostomi</taxon>
        <taxon>Archelosauria</taxon>
        <taxon>Archosauria</taxon>
        <taxon>Dinosauria</taxon>
        <taxon>Saurischia</taxon>
        <taxon>Theropoda</taxon>
        <taxon>Coelurosauria</taxon>
        <taxon>Aves</taxon>
        <taxon>Neognathae</taxon>
        <taxon>Neoaves</taxon>
        <taxon>Telluraves</taxon>
        <taxon>Australaves</taxon>
        <taxon>Passeriformes</taxon>
        <taxon>Pittidae</taxon>
        <taxon>Pitta</taxon>
    </lineage>
</organism>
<dbReference type="GO" id="GO:0000422">
    <property type="term" value="P:autophagy of mitochondrion"/>
    <property type="evidence" value="ECO:0007669"/>
    <property type="project" value="TreeGrafter"/>
</dbReference>
<dbReference type="Gene3D" id="1.10.510.10">
    <property type="entry name" value="Transferase(Phosphotransferase) domain 1"/>
    <property type="match status" value="1"/>
</dbReference>
<evidence type="ECO:0000256" key="9">
    <source>
        <dbReference type="ARBA" id="ARBA00047899"/>
    </source>
</evidence>
<dbReference type="InterPro" id="IPR000719">
    <property type="entry name" value="Prot_kinase_dom"/>
</dbReference>
<keyword evidence="8" id="KW-0539">Nucleus</keyword>
<keyword evidence="7 11" id="KW-0067">ATP-binding</keyword>
<dbReference type="GO" id="GO:0005654">
    <property type="term" value="C:nucleoplasm"/>
    <property type="evidence" value="ECO:0007669"/>
    <property type="project" value="UniProtKB-ARBA"/>
</dbReference>
<dbReference type="GO" id="GO:0005776">
    <property type="term" value="C:autophagosome"/>
    <property type="evidence" value="ECO:0007669"/>
    <property type="project" value="TreeGrafter"/>
</dbReference>
<evidence type="ECO:0000256" key="11">
    <source>
        <dbReference type="PROSITE-ProRule" id="PRU10141"/>
    </source>
</evidence>
<evidence type="ECO:0000313" key="14">
    <source>
        <dbReference type="EMBL" id="NWI88517.1"/>
    </source>
</evidence>
<feature type="non-terminal residue" evidence="14">
    <location>
        <position position="1"/>
    </location>
</feature>
<dbReference type="GO" id="GO:0004674">
    <property type="term" value="F:protein serine/threonine kinase activity"/>
    <property type="evidence" value="ECO:0007669"/>
    <property type="project" value="UniProtKB-KW"/>
</dbReference>
<dbReference type="SMART" id="SM00220">
    <property type="entry name" value="S_TKc"/>
    <property type="match status" value="1"/>
</dbReference>
<protein>
    <recommendedName>
        <fullName evidence="2">non-specific serine/threonine protein kinase</fullName>
        <ecNumber evidence="2">2.7.11.1</ecNumber>
    </recommendedName>
</protein>
<dbReference type="PROSITE" id="PS50011">
    <property type="entry name" value="PROTEIN_KINASE_DOM"/>
    <property type="match status" value="1"/>
</dbReference>
<dbReference type="GO" id="GO:0034045">
    <property type="term" value="C:phagophore assembly site membrane"/>
    <property type="evidence" value="ECO:0007669"/>
    <property type="project" value="TreeGrafter"/>
</dbReference>
<dbReference type="EMBL" id="WEKX01008967">
    <property type="protein sequence ID" value="NWI88517.1"/>
    <property type="molecule type" value="Genomic_DNA"/>
</dbReference>
<dbReference type="GO" id="GO:0005524">
    <property type="term" value="F:ATP binding"/>
    <property type="evidence" value="ECO:0007669"/>
    <property type="project" value="UniProtKB-UniRule"/>
</dbReference>
<comment type="similarity">
    <text evidence="12">Belongs to the protein kinase superfamily.</text>
</comment>
<feature type="binding site" evidence="11">
    <location>
        <position position="36"/>
    </location>
    <ligand>
        <name>ATP</name>
        <dbReference type="ChEBI" id="CHEBI:30616"/>
    </ligand>
</feature>
<dbReference type="OrthoDB" id="4062651at2759"/>
<keyword evidence="15" id="KW-1185">Reference proteome</keyword>
<keyword evidence="3 12" id="KW-0723">Serine/threonine-protein kinase</keyword>
<reference evidence="14" key="1">
    <citation type="submission" date="2019-10" db="EMBL/GenBank/DDBJ databases">
        <title>Bird 10,000 Genomes (B10K) Project - Family phase.</title>
        <authorList>
            <person name="Zhang G."/>
        </authorList>
    </citation>
    <scope>NUCLEOTIDE SEQUENCE</scope>
    <source>
        <strain evidence="14">B10K-DU-002-53</strain>
        <tissue evidence="14">Muscle</tissue>
    </source>
</reference>
<dbReference type="PANTHER" id="PTHR24348">
    <property type="entry name" value="SERINE/THREONINE-PROTEIN KINASE UNC-51-RELATED"/>
    <property type="match status" value="1"/>
</dbReference>
<evidence type="ECO:0000256" key="5">
    <source>
        <dbReference type="ARBA" id="ARBA00022741"/>
    </source>
</evidence>
<evidence type="ECO:0000256" key="4">
    <source>
        <dbReference type="ARBA" id="ARBA00022679"/>
    </source>
</evidence>
<feature type="domain" description="Protein kinase" evidence="13">
    <location>
        <begin position="7"/>
        <end position="327"/>
    </location>
</feature>
<dbReference type="Gene3D" id="3.30.200.20">
    <property type="entry name" value="Phosphorylase Kinase, domain 1"/>
    <property type="match status" value="1"/>
</dbReference>
<comment type="catalytic activity">
    <reaction evidence="9">
        <text>L-threonyl-[protein] + ATP = O-phospho-L-threonyl-[protein] + ADP + H(+)</text>
        <dbReference type="Rhea" id="RHEA:46608"/>
        <dbReference type="Rhea" id="RHEA-COMP:11060"/>
        <dbReference type="Rhea" id="RHEA-COMP:11605"/>
        <dbReference type="ChEBI" id="CHEBI:15378"/>
        <dbReference type="ChEBI" id="CHEBI:30013"/>
        <dbReference type="ChEBI" id="CHEBI:30616"/>
        <dbReference type="ChEBI" id="CHEBI:61977"/>
        <dbReference type="ChEBI" id="CHEBI:456216"/>
        <dbReference type="EC" id="2.7.11.1"/>
    </reaction>
</comment>
<evidence type="ECO:0000256" key="7">
    <source>
        <dbReference type="ARBA" id="ARBA00022840"/>
    </source>
</evidence>
<dbReference type="GO" id="GO:0010508">
    <property type="term" value="P:positive regulation of autophagy"/>
    <property type="evidence" value="ECO:0007669"/>
    <property type="project" value="TreeGrafter"/>
</dbReference>
<dbReference type="EC" id="2.7.11.1" evidence="2"/>
<evidence type="ECO:0000256" key="10">
    <source>
        <dbReference type="ARBA" id="ARBA00048679"/>
    </source>
</evidence>
<dbReference type="FunFam" id="3.30.200.20:FF:000165">
    <property type="entry name" value="Serine/threonine-protein kinase PDIK1L"/>
    <property type="match status" value="1"/>
</dbReference>
<dbReference type="AlphaFoldDB" id="A0A851FA20"/>
<dbReference type="PROSITE" id="PS00108">
    <property type="entry name" value="PROTEIN_KINASE_ST"/>
    <property type="match status" value="1"/>
</dbReference>
<dbReference type="InterPro" id="IPR017441">
    <property type="entry name" value="Protein_kinase_ATP_BS"/>
</dbReference>
<evidence type="ECO:0000256" key="3">
    <source>
        <dbReference type="ARBA" id="ARBA00022527"/>
    </source>
</evidence>
<accession>A0A851FA20</accession>
<dbReference type="PROSITE" id="PS00107">
    <property type="entry name" value="PROTEIN_KINASE_ATP"/>
    <property type="match status" value="1"/>
</dbReference>
<dbReference type="GO" id="GO:0061709">
    <property type="term" value="P:reticulophagy"/>
    <property type="evidence" value="ECO:0007669"/>
    <property type="project" value="TreeGrafter"/>
</dbReference>
<dbReference type="GO" id="GO:0000045">
    <property type="term" value="P:autophagosome assembly"/>
    <property type="evidence" value="ECO:0007669"/>
    <property type="project" value="TreeGrafter"/>
</dbReference>
<dbReference type="GO" id="GO:0042594">
    <property type="term" value="P:response to starvation"/>
    <property type="evidence" value="ECO:0007669"/>
    <property type="project" value="TreeGrafter"/>
</dbReference>
<dbReference type="Proteomes" id="UP000633448">
    <property type="component" value="Unassembled WGS sequence"/>
</dbReference>
<evidence type="ECO:0000313" key="15">
    <source>
        <dbReference type="Proteomes" id="UP000633448"/>
    </source>
</evidence>
<dbReference type="InterPro" id="IPR008271">
    <property type="entry name" value="Ser/Thr_kinase_AS"/>
</dbReference>
<dbReference type="InterPro" id="IPR011009">
    <property type="entry name" value="Kinase-like_dom_sf"/>
</dbReference>
<gene>
    <name evidence="14" type="primary">Stk35_0</name>
    <name evidence="14" type="ORF">PITSOR_R14236</name>
</gene>
<dbReference type="InterPro" id="IPR045269">
    <property type="entry name" value="Atg1-like"/>
</dbReference>
<keyword evidence="6 14" id="KW-0418">Kinase</keyword>
<dbReference type="PANTHER" id="PTHR24348:SF73">
    <property type="entry name" value="SI:CH211-63O20.7"/>
    <property type="match status" value="1"/>
</dbReference>
<keyword evidence="5 11" id="KW-0547">Nucleotide-binding</keyword>
<dbReference type="SUPFAM" id="SSF56112">
    <property type="entry name" value="Protein kinase-like (PK-like)"/>
    <property type="match status" value="1"/>
</dbReference>
<evidence type="ECO:0000256" key="8">
    <source>
        <dbReference type="ARBA" id="ARBA00023242"/>
    </source>
</evidence>